<feature type="region of interest" description="Disordered" evidence="1">
    <location>
        <begin position="707"/>
        <end position="754"/>
    </location>
</feature>
<dbReference type="EMBL" id="DAKRPA010000090">
    <property type="protein sequence ID" value="DAZ99077.1"/>
    <property type="molecule type" value="Genomic_DNA"/>
</dbReference>
<gene>
    <name evidence="2" type="ORF">N0F65_008382</name>
</gene>
<evidence type="ECO:0000256" key="1">
    <source>
        <dbReference type="SAM" id="MobiDB-lite"/>
    </source>
</evidence>
<accession>A0AAV2YWQ7</accession>
<sequence>MLHRLATMDDDTDALERIRAQIRGTCVFDQKGWDDSWNNVLLDGNNVRRGLILPEDFFDILGLNDVRLSRKAQKLLLAQFQAPNGGVYAQKFLNWVDLSRPKDHIDPELLFVALPQPYRRIFKVLERDILDVAWEKIKHTSSRYKAEAASTSARLTRSLSKDDNDISHNDFEAAKKRCCRSYQVAMAPSEYTVVATTTHMEAPFVVMALHSNANTTNDAQRAGLQLVETTQMTTLAEWWCDTAQPPTQSAVFKQRSIEALTALIAVPTVDEHAFVVAARMVETTRSTAVGGGDKVTQQGLVHVFHVAKAVHDSAAAGADGAAEGQPTHEWCFTHIALIRFQDVNETIRSFTIAPNASHVAVTNSKGEVAVYALPPVSTSPGTDTAAVDLNSTASVMRMAVPDSHTFPIHVRFLVRRPDIKHAPQCHDLVVACGATVAKYVLPPKLSASPPPPGTMTPPVRAWSHLTPISCAILDVSTQNLYVGCQDGSVALWDLFEDIDRLFVAPEPGMGMVDGIVHFQDTHLAIMSSTSGHLALYEIKQRTPVLLRLVMAPAASSRDTSSPIKLQRLAAWTQSACDLPLVLAAFSNGYVYVYDLRNGEAVGTLKYFDPVSKVTNPTVGTAIANLQGVFVSAHGTSVLLYYTWLQLLSALFPAFGDKATQHGLAHDTMAFKRLFLSNFALALPPPPSALNLSMGNATMDAILHATAGKHAPKKHDQPSSALPISSHSKVTTNYGGTTDSLPSKSTTVTSAGTPHSASLVGASPLEPANQLPWPHDIIEFAYKPSMMEDYEAFCHHELGKPVADKEPRLHRRRHELLKALAASW</sequence>
<organism evidence="2 3">
    <name type="scientific">Lagenidium giganteum</name>
    <dbReference type="NCBI Taxonomy" id="4803"/>
    <lineage>
        <taxon>Eukaryota</taxon>
        <taxon>Sar</taxon>
        <taxon>Stramenopiles</taxon>
        <taxon>Oomycota</taxon>
        <taxon>Peronosporomycetes</taxon>
        <taxon>Pythiales</taxon>
        <taxon>Pythiaceae</taxon>
    </lineage>
</organism>
<reference evidence="2" key="2">
    <citation type="journal article" date="2023" name="Microbiol Resour">
        <title>Decontamination and Annotation of the Draft Genome Sequence of the Oomycete Lagenidium giganteum ARSEF 373.</title>
        <authorList>
            <person name="Morgan W.R."/>
            <person name="Tartar A."/>
        </authorList>
    </citation>
    <scope>NUCLEOTIDE SEQUENCE</scope>
    <source>
        <strain evidence="2">ARSEF 373</strain>
    </source>
</reference>
<dbReference type="InterPro" id="IPR015943">
    <property type="entry name" value="WD40/YVTN_repeat-like_dom_sf"/>
</dbReference>
<dbReference type="SUPFAM" id="SSF50978">
    <property type="entry name" value="WD40 repeat-like"/>
    <property type="match status" value="1"/>
</dbReference>
<proteinExistence type="predicted"/>
<keyword evidence="3" id="KW-1185">Reference proteome</keyword>
<name>A0AAV2YWQ7_9STRA</name>
<evidence type="ECO:0000313" key="3">
    <source>
        <dbReference type="Proteomes" id="UP001146120"/>
    </source>
</evidence>
<dbReference type="Proteomes" id="UP001146120">
    <property type="component" value="Unassembled WGS sequence"/>
</dbReference>
<dbReference type="InterPro" id="IPR036322">
    <property type="entry name" value="WD40_repeat_dom_sf"/>
</dbReference>
<dbReference type="AlphaFoldDB" id="A0AAV2YWQ7"/>
<dbReference type="Gene3D" id="2.130.10.10">
    <property type="entry name" value="YVTN repeat-like/Quinoprotein amine dehydrogenase"/>
    <property type="match status" value="1"/>
</dbReference>
<reference evidence="2" key="1">
    <citation type="submission" date="2022-11" db="EMBL/GenBank/DDBJ databases">
        <authorList>
            <person name="Morgan W.R."/>
            <person name="Tartar A."/>
        </authorList>
    </citation>
    <scope>NUCLEOTIDE SEQUENCE</scope>
    <source>
        <strain evidence="2">ARSEF 373</strain>
    </source>
</reference>
<comment type="caution">
    <text evidence="2">The sequence shown here is derived from an EMBL/GenBank/DDBJ whole genome shotgun (WGS) entry which is preliminary data.</text>
</comment>
<evidence type="ECO:0000313" key="2">
    <source>
        <dbReference type="EMBL" id="DAZ99077.1"/>
    </source>
</evidence>
<feature type="compositionally biased region" description="Polar residues" evidence="1">
    <location>
        <begin position="717"/>
        <end position="754"/>
    </location>
</feature>
<protein>
    <submittedName>
        <fullName evidence="2">Uncharacterized protein</fullName>
    </submittedName>
</protein>